<dbReference type="SMART" id="SM00283">
    <property type="entry name" value="MA"/>
    <property type="match status" value="1"/>
</dbReference>
<dbReference type="InterPro" id="IPR004090">
    <property type="entry name" value="Chemotax_Me-accpt_rcpt"/>
</dbReference>
<evidence type="ECO:0000256" key="2">
    <source>
        <dbReference type="ARBA" id="ARBA00029447"/>
    </source>
</evidence>
<dbReference type="InterPro" id="IPR004089">
    <property type="entry name" value="MCPsignal_dom"/>
</dbReference>
<evidence type="ECO:0000313" key="8">
    <source>
        <dbReference type="Proteomes" id="UP000277007"/>
    </source>
</evidence>
<dbReference type="Proteomes" id="UP000277007">
    <property type="component" value="Unassembled WGS sequence"/>
</dbReference>
<dbReference type="CDD" id="cd06225">
    <property type="entry name" value="HAMP"/>
    <property type="match status" value="1"/>
</dbReference>
<evidence type="ECO:0000256" key="1">
    <source>
        <dbReference type="ARBA" id="ARBA00023224"/>
    </source>
</evidence>
<feature type="transmembrane region" description="Helical" evidence="4">
    <location>
        <begin position="148"/>
        <end position="170"/>
    </location>
</feature>
<dbReference type="InterPro" id="IPR003660">
    <property type="entry name" value="HAMP_dom"/>
</dbReference>
<name>A0A3S0HZG7_9PROT</name>
<dbReference type="EMBL" id="RXMA01000015">
    <property type="protein sequence ID" value="RTR18367.1"/>
    <property type="molecule type" value="Genomic_DNA"/>
</dbReference>
<evidence type="ECO:0000313" key="7">
    <source>
        <dbReference type="EMBL" id="RTR18367.1"/>
    </source>
</evidence>
<dbReference type="PROSITE" id="PS50885">
    <property type="entry name" value="HAMP"/>
    <property type="match status" value="1"/>
</dbReference>
<dbReference type="OrthoDB" id="3378718at2"/>
<dbReference type="AlphaFoldDB" id="A0A3S0HZG7"/>
<dbReference type="RefSeq" id="WP_126617237.1">
    <property type="nucleotide sequence ID" value="NZ_JBHUCY010000021.1"/>
</dbReference>
<evidence type="ECO:0000259" key="6">
    <source>
        <dbReference type="PROSITE" id="PS50885"/>
    </source>
</evidence>
<dbReference type="PRINTS" id="PR00260">
    <property type="entry name" value="CHEMTRNSDUCR"/>
</dbReference>
<dbReference type="Pfam" id="PF00015">
    <property type="entry name" value="MCPsignal"/>
    <property type="match status" value="1"/>
</dbReference>
<keyword evidence="4" id="KW-0812">Transmembrane</keyword>
<gene>
    <name evidence="7" type="ORF">EJ903_16075</name>
</gene>
<protein>
    <submittedName>
        <fullName evidence="7">Methyl-accepting chemotaxis protein</fullName>
    </submittedName>
</protein>
<keyword evidence="4" id="KW-1133">Transmembrane helix</keyword>
<evidence type="ECO:0000256" key="3">
    <source>
        <dbReference type="PROSITE-ProRule" id="PRU00284"/>
    </source>
</evidence>
<feature type="domain" description="HAMP" evidence="6">
    <location>
        <begin position="171"/>
        <end position="224"/>
    </location>
</feature>
<feature type="transmembrane region" description="Helical" evidence="4">
    <location>
        <begin position="13"/>
        <end position="33"/>
    </location>
</feature>
<dbReference type="PROSITE" id="PS50111">
    <property type="entry name" value="CHEMOTAXIS_TRANSDUC_2"/>
    <property type="match status" value="1"/>
</dbReference>
<dbReference type="SMART" id="SM00304">
    <property type="entry name" value="HAMP"/>
    <property type="match status" value="3"/>
</dbReference>
<organism evidence="7 8">
    <name type="scientific">Azospirillum griseum</name>
    <dbReference type="NCBI Taxonomy" id="2496639"/>
    <lineage>
        <taxon>Bacteria</taxon>
        <taxon>Pseudomonadati</taxon>
        <taxon>Pseudomonadota</taxon>
        <taxon>Alphaproteobacteria</taxon>
        <taxon>Rhodospirillales</taxon>
        <taxon>Azospirillaceae</taxon>
        <taxon>Azospirillum</taxon>
    </lineage>
</organism>
<comment type="caution">
    <text evidence="7">The sequence shown here is derived from an EMBL/GenBank/DDBJ whole genome shotgun (WGS) entry which is preliminary data.</text>
</comment>
<reference evidence="7 8" key="1">
    <citation type="submission" date="2018-12" db="EMBL/GenBank/DDBJ databases">
        <authorList>
            <person name="Yang Y."/>
        </authorList>
    </citation>
    <scope>NUCLEOTIDE SEQUENCE [LARGE SCALE GENOMIC DNA]</scope>
    <source>
        <strain evidence="7 8">L-25-5w-1</strain>
    </source>
</reference>
<evidence type="ECO:0000256" key="4">
    <source>
        <dbReference type="SAM" id="Phobius"/>
    </source>
</evidence>
<dbReference type="Gene3D" id="1.10.287.950">
    <property type="entry name" value="Methyl-accepting chemotaxis protein"/>
    <property type="match status" value="1"/>
</dbReference>
<proteinExistence type="inferred from homology"/>
<dbReference type="Pfam" id="PF00672">
    <property type="entry name" value="HAMP"/>
    <property type="match status" value="1"/>
</dbReference>
<dbReference type="Gene3D" id="6.10.340.10">
    <property type="match status" value="1"/>
</dbReference>
<keyword evidence="1 3" id="KW-0807">Transducer</keyword>
<dbReference type="PANTHER" id="PTHR32089:SF112">
    <property type="entry name" value="LYSOZYME-LIKE PROTEIN-RELATED"/>
    <property type="match status" value="1"/>
</dbReference>
<accession>A0A3S0HZG7</accession>
<keyword evidence="8" id="KW-1185">Reference proteome</keyword>
<comment type="similarity">
    <text evidence="2">Belongs to the methyl-accepting chemotaxis (MCP) protein family.</text>
</comment>
<keyword evidence="4" id="KW-0472">Membrane</keyword>
<dbReference type="GO" id="GO:0004888">
    <property type="term" value="F:transmembrane signaling receptor activity"/>
    <property type="evidence" value="ECO:0007669"/>
    <property type="project" value="InterPro"/>
</dbReference>
<dbReference type="GO" id="GO:0016020">
    <property type="term" value="C:membrane"/>
    <property type="evidence" value="ECO:0007669"/>
    <property type="project" value="InterPro"/>
</dbReference>
<dbReference type="GO" id="GO:0007165">
    <property type="term" value="P:signal transduction"/>
    <property type="evidence" value="ECO:0007669"/>
    <property type="project" value="UniProtKB-KW"/>
</dbReference>
<sequence>MLKFITRALAMRVVMPIALLVTVMALITVIGAAKVNLEDGRTSLEDRADVTTKIIAGGLTEALWNVDKDSATSQLAALANDADYVSSKVVDPKGTVFASHGNAAASGSLILVRKADIVRKADGKTSVLGSVEVRLSAARAEKQALERATMLAIAGFAALVVVCGVLAWIVRGATKPIVQLTAIMSQLASGDTTTVVPSQDRSDEIGRMAAAVQVFKEQGIERQQLQADQERMRQRAESDRRAAIAGVADNFERQVSSVMAEVCATANEMGDSTRQLSTAAERNGEVSQRAAGNAASVNSSVDSMAAAVEQLAASIREISGQAQRSQQIAGEASVRANRAEERVAGLVQAADKVNAVVTLINSIASQTNLLALNATIEAARAGEAGKGFAVVAGEVKALANQTAKATEEIESQIRAIQESTGAAAGEITEIAKVVTSVSEISASIAAAVEEQNAATGEIGRGVNEAAQGVRALLGDVNATTAAAEQTGDASGRLSTAMSSLQARVNAMQAQVGDFVGSLRRA</sequence>
<dbReference type="PANTHER" id="PTHR32089">
    <property type="entry name" value="METHYL-ACCEPTING CHEMOTAXIS PROTEIN MCPB"/>
    <property type="match status" value="1"/>
</dbReference>
<feature type="domain" description="Methyl-accepting transducer" evidence="5">
    <location>
        <begin position="265"/>
        <end position="501"/>
    </location>
</feature>
<dbReference type="SUPFAM" id="SSF58104">
    <property type="entry name" value="Methyl-accepting chemotaxis protein (MCP) signaling domain"/>
    <property type="match status" value="1"/>
</dbReference>
<evidence type="ECO:0000259" key="5">
    <source>
        <dbReference type="PROSITE" id="PS50111"/>
    </source>
</evidence>
<dbReference type="GO" id="GO:0006935">
    <property type="term" value="P:chemotaxis"/>
    <property type="evidence" value="ECO:0007669"/>
    <property type="project" value="InterPro"/>
</dbReference>